<reference evidence="2" key="1">
    <citation type="submission" date="2022-08" db="UniProtKB">
        <authorList>
            <consortium name="EnsemblMetazoa"/>
        </authorList>
    </citation>
    <scope>IDENTIFICATION</scope>
    <source>
        <strain evidence="2">05x7-T-G4-1.051#20</strain>
    </source>
</reference>
<feature type="region of interest" description="Disordered" evidence="1">
    <location>
        <begin position="22"/>
        <end position="47"/>
    </location>
</feature>
<evidence type="ECO:0000256" key="1">
    <source>
        <dbReference type="SAM" id="MobiDB-lite"/>
    </source>
</evidence>
<keyword evidence="3" id="KW-1185">Reference proteome</keyword>
<sequence>MDFEIEELENFFSQHFGWTQNNTPAASLVTDHEDSSDDADDDGPADETIDLDRRVMQFLDDAVLSDPNSDD</sequence>
<protein>
    <submittedName>
        <fullName evidence="2">Uncharacterized protein</fullName>
    </submittedName>
</protein>
<evidence type="ECO:0000313" key="3">
    <source>
        <dbReference type="Proteomes" id="UP000005408"/>
    </source>
</evidence>
<dbReference type="Proteomes" id="UP000005408">
    <property type="component" value="Unassembled WGS sequence"/>
</dbReference>
<name>A0A8W8JH40_MAGGI</name>
<organism evidence="2 3">
    <name type="scientific">Magallana gigas</name>
    <name type="common">Pacific oyster</name>
    <name type="synonym">Crassostrea gigas</name>
    <dbReference type="NCBI Taxonomy" id="29159"/>
    <lineage>
        <taxon>Eukaryota</taxon>
        <taxon>Metazoa</taxon>
        <taxon>Spiralia</taxon>
        <taxon>Lophotrochozoa</taxon>
        <taxon>Mollusca</taxon>
        <taxon>Bivalvia</taxon>
        <taxon>Autobranchia</taxon>
        <taxon>Pteriomorphia</taxon>
        <taxon>Ostreida</taxon>
        <taxon>Ostreoidea</taxon>
        <taxon>Ostreidae</taxon>
        <taxon>Magallana</taxon>
    </lineage>
</organism>
<accession>A0A8W8JH40</accession>
<dbReference type="EnsemblMetazoa" id="G19314.1">
    <property type="protein sequence ID" value="G19314.1:cds"/>
    <property type="gene ID" value="G19314"/>
</dbReference>
<dbReference type="AlphaFoldDB" id="A0A8W8JH40"/>
<proteinExistence type="predicted"/>
<feature type="compositionally biased region" description="Acidic residues" evidence="1">
    <location>
        <begin position="34"/>
        <end position="47"/>
    </location>
</feature>
<evidence type="ECO:0000313" key="2">
    <source>
        <dbReference type="EnsemblMetazoa" id="G19314.1:cds"/>
    </source>
</evidence>